<organism evidence="2 3">
    <name type="scientific">Asaia spathodeae</name>
    <dbReference type="NCBI Taxonomy" id="657016"/>
    <lineage>
        <taxon>Bacteria</taxon>
        <taxon>Pseudomonadati</taxon>
        <taxon>Pseudomonadota</taxon>
        <taxon>Alphaproteobacteria</taxon>
        <taxon>Acetobacterales</taxon>
        <taxon>Acetobacteraceae</taxon>
        <taxon>Asaia</taxon>
    </lineage>
</organism>
<protein>
    <recommendedName>
        <fullName evidence="4">HNH homing endonuclease</fullName>
    </recommendedName>
</protein>
<name>A0ABX2P841_9PROT</name>
<sequence length="238" mass="27015">MNEENTPIISESDESKEQLPDVRSSGNLNILFPAANEHIPPEEAAKNREVIQSSSAYTDSGEVFINAKALPQLLATDRAGANKFYNDLEKQEQLENGQERYASVPSVQKELSKRIQEPRDTIQKERLRDAENCVTAIRDAPELEKIREVEESKIRKEQRTLKGRKIESEGITECHVTGLPLEPNAEAHHIVRRADNPREARNLANVVIVNPDVHREIHKAGAETPEELTEFKKNYKHK</sequence>
<dbReference type="Proteomes" id="UP001516351">
    <property type="component" value="Unassembled WGS sequence"/>
</dbReference>
<evidence type="ECO:0000313" key="3">
    <source>
        <dbReference type="Proteomes" id="UP001516351"/>
    </source>
</evidence>
<accession>A0ABX2P841</accession>
<feature type="region of interest" description="Disordered" evidence="1">
    <location>
        <begin position="1"/>
        <end position="24"/>
    </location>
</feature>
<dbReference type="RefSeq" id="WP_267311925.1">
    <property type="nucleotide sequence ID" value="NZ_JABXXV010000006.1"/>
</dbReference>
<evidence type="ECO:0008006" key="4">
    <source>
        <dbReference type="Google" id="ProtNLM"/>
    </source>
</evidence>
<evidence type="ECO:0000313" key="2">
    <source>
        <dbReference type="EMBL" id="NVN47535.1"/>
    </source>
</evidence>
<evidence type="ECO:0000256" key="1">
    <source>
        <dbReference type="SAM" id="MobiDB-lite"/>
    </source>
</evidence>
<keyword evidence="3" id="KW-1185">Reference proteome</keyword>
<feature type="region of interest" description="Disordered" evidence="1">
    <location>
        <begin position="219"/>
        <end position="238"/>
    </location>
</feature>
<proteinExistence type="predicted"/>
<dbReference type="EMBL" id="JABXXV010000006">
    <property type="protein sequence ID" value="NVN47535.1"/>
    <property type="molecule type" value="Genomic_DNA"/>
</dbReference>
<reference evidence="2 3" key="1">
    <citation type="submission" date="2020-06" db="EMBL/GenBank/DDBJ databases">
        <title>Synonyms of Asaia species.</title>
        <authorList>
            <person name="Sombolestani A."/>
        </authorList>
    </citation>
    <scope>NUCLEOTIDE SEQUENCE [LARGE SCALE GENOMIC DNA]</scope>
    <source>
        <strain evidence="2 3">LMG 27047</strain>
    </source>
</reference>
<comment type="caution">
    <text evidence="2">The sequence shown here is derived from an EMBL/GenBank/DDBJ whole genome shotgun (WGS) entry which is preliminary data.</text>
</comment>
<gene>
    <name evidence="2" type="ORF">HW542_12060</name>
</gene>
<feature type="compositionally biased region" description="Basic and acidic residues" evidence="1">
    <location>
        <begin position="229"/>
        <end position="238"/>
    </location>
</feature>